<name>A0A8T2SIZ9_CERRI</name>
<gene>
    <name evidence="2" type="ORF">KP509_20G048300</name>
</gene>
<dbReference type="SUPFAM" id="SSF50729">
    <property type="entry name" value="PH domain-like"/>
    <property type="match status" value="1"/>
</dbReference>
<evidence type="ECO:0000313" key="3">
    <source>
        <dbReference type="Proteomes" id="UP000825935"/>
    </source>
</evidence>
<sequence>MSSLFEKSVQVIQMLDPLQIGNVKNEKQNCEVQMNEARNCETEIVREHLCEPLEYQPVDLWSVDNVVFWLQQNVHFNPDRMTEIAKEFCMQGIDGSGLLSLQRSSDVCSSMTDTEWLLLCVARSSLVFETTDEFHKEKQSVHSVTPKNSIEEHSEGDFMNTATRMQRSLVPESTQDSGSFLSYLRLFNLPRILWSSISSDSEQEPMKDEIYLLQEEVLSAQEREASLQARMDHLDQVLRTSKLAGYFYSRIRWTPLPGEIPVEGDVDDWLQRFLVLEGSTIFYYVQAADLSPHGAIVLKDIVDVGPISGQLPHDEGNVVWYGFHITTNEGVRFECATTLKLQAELWMSALHDVCPDQHVGKIDDDQS</sequence>
<dbReference type="PANTHER" id="PTHR34837:SF2">
    <property type="entry name" value="OS05G0595500 PROTEIN"/>
    <property type="match status" value="1"/>
</dbReference>
<dbReference type="OrthoDB" id="1676529at2759"/>
<dbReference type="InterPro" id="IPR013761">
    <property type="entry name" value="SAM/pointed_sf"/>
</dbReference>
<dbReference type="Gene3D" id="1.10.150.50">
    <property type="entry name" value="Transcription Factor, Ets-1"/>
    <property type="match status" value="1"/>
</dbReference>
<dbReference type="Proteomes" id="UP000825935">
    <property type="component" value="Chromosome 20"/>
</dbReference>
<organism evidence="2 3">
    <name type="scientific">Ceratopteris richardii</name>
    <name type="common">Triangle waterfern</name>
    <dbReference type="NCBI Taxonomy" id="49495"/>
    <lineage>
        <taxon>Eukaryota</taxon>
        <taxon>Viridiplantae</taxon>
        <taxon>Streptophyta</taxon>
        <taxon>Embryophyta</taxon>
        <taxon>Tracheophyta</taxon>
        <taxon>Polypodiopsida</taxon>
        <taxon>Polypodiidae</taxon>
        <taxon>Polypodiales</taxon>
        <taxon>Pteridineae</taxon>
        <taxon>Pteridaceae</taxon>
        <taxon>Parkerioideae</taxon>
        <taxon>Ceratopteris</taxon>
    </lineage>
</organism>
<reference evidence="2" key="1">
    <citation type="submission" date="2021-08" db="EMBL/GenBank/DDBJ databases">
        <title>WGS assembly of Ceratopteris richardii.</title>
        <authorList>
            <person name="Marchant D.B."/>
            <person name="Chen G."/>
            <person name="Jenkins J."/>
            <person name="Shu S."/>
            <person name="Leebens-Mack J."/>
            <person name="Grimwood J."/>
            <person name="Schmutz J."/>
            <person name="Soltis P."/>
            <person name="Soltis D."/>
            <person name="Chen Z.-H."/>
        </authorList>
    </citation>
    <scope>NUCLEOTIDE SEQUENCE</scope>
    <source>
        <strain evidence="2">Whitten #5841</strain>
        <tissue evidence="2">Leaf</tissue>
    </source>
</reference>
<dbReference type="EMBL" id="CM035425">
    <property type="protein sequence ID" value="KAH7331728.1"/>
    <property type="molecule type" value="Genomic_DNA"/>
</dbReference>
<dbReference type="SUPFAM" id="SSF47769">
    <property type="entry name" value="SAM/Pointed domain"/>
    <property type="match status" value="1"/>
</dbReference>
<dbReference type="InterPro" id="IPR001849">
    <property type="entry name" value="PH_domain"/>
</dbReference>
<proteinExistence type="predicted"/>
<evidence type="ECO:0000259" key="1">
    <source>
        <dbReference type="SMART" id="SM00233"/>
    </source>
</evidence>
<dbReference type="SMART" id="SM00233">
    <property type="entry name" value="PH"/>
    <property type="match status" value="1"/>
</dbReference>
<accession>A0A8T2SIZ9</accession>
<keyword evidence="3" id="KW-1185">Reference proteome</keyword>
<evidence type="ECO:0000313" key="2">
    <source>
        <dbReference type="EMBL" id="KAH7331728.1"/>
    </source>
</evidence>
<dbReference type="SMR" id="A0A8T2SIZ9"/>
<feature type="domain" description="PH" evidence="1">
    <location>
        <begin position="241"/>
        <end position="357"/>
    </location>
</feature>
<dbReference type="Gene3D" id="2.30.29.30">
    <property type="entry name" value="Pleckstrin-homology domain (PH domain)/Phosphotyrosine-binding domain (PTB)"/>
    <property type="match status" value="1"/>
</dbReference>
<dbReference type="PANTHER" id="PTHR34837">
    <property type="entry name" value="OS05G0595500 PROTEIN"/>
    <property type="match status" value="1"/>
</dbReference>
<comment type="caution">
    <text evidence="2">The sequence shown here is derived from an EMBL/GenBank/DDBJ whole genome shotgun (WGS) entry which is preliminary data.</text>
</comment>
<protein>
    <recommendedName>
        <fullName evidence="1">PH domain-containing protein</fullName>
    </recommendedName>
</protein>
<dbReference type="InterPro" id="IPR011993">
    <property type="entry name" value="PH-like_dom_sf"/>
</dbReference>
<dbReference type="AlphaFoldDB" id="A0A8T2SIZ9"/>